<keyword evidence="3" id="KW-1185">Reference proteome</keyword>
<feature type="compositionally biased region" description="Pro residues" evidence="1">
    <location>
        <begin position="68"/>
        <end position="86"/>
    </location>
</feature>
<organism evidence="2 3">
    <name type="scientific">Eruca vesicaria subsp. sativa</name>
    <name type="common">Garden rocket</name>
    <name type="synonym">Eruca sativa</name>
    <dbReference type="NCBI Taxonomy" id="29727"/>
    <lineage>
        <taxon>Eukaryota</taxon>
        <taxon>Viridiplantae</taxon>
        <taxon>Streptophyta</taxon>
        <taxon>Embryophyta</taxon>
        <taxon>Tracheophyta</taxon>
        <taxon>Spermatophyta</taxon>
        <taxon>Magnoliopsida</taxon>
        <taxon>eudicotyledons</taxon>
        <taxon>Gunneridae</taxon>
        <taxon>Pentapetalae</taxon>
        <taxon>rosids</taxon>
        <taxon>malvids</taxon>
        <taxon>Brassicales</taxon>
        <taxon>Brassicaceae</taxon>
        <taxon>Brassiceae</taxon>
        <taxon>Eruca</taxon>
    </lineage>
</organism>
<name>A0ABC8K5V0_ERUVS</name>
<sequence>MSRLSLPLSVAWLPRISDQLRQRVFDSALMSVSPPLPPATTSKPTQLKPSPSCRRSSPLSILTIDLPLEPPDPPDMPARAPPPPPLLVSNASPVPPLVTTHHGTSRNVEAVWSCISTTPPSLHVSSVPSPYAGPARRASHQSGRLGHKILEGIFFFSFCIY</sequence>
<feature type="compositionally biased region" description="Polar residues" evidence="1">
    <location>
        <begin position="39"/>
        <end position="48"/>
    </location>
</feature>
<reference evidence="2 3" key="1">
    <citation type="submission" date="2022-03" db="EMBL/GenBank/DDBJ databases">
        <authorList>
            <person name="Macdonald S."/>
            <person name="Ahmed S."/>
            <person name="Newling K."/>
        </authorList>
    </citation>
    <scope>NUCLEOTIDE SEQUENCE [LARGE SCALE GENOMIC DNA]</scope>
</reference>
<comment type="caution">
    <text evidence="2">The sequence shown here is derived from an EMBL/GenBank/DDBJ whole genome shotgun (WGS) entry which is preliminary data.</text>
</comment>
<accession>A0ABC8K5V0</accession>
<evidence type="ECO:0000256" key="1">
    <source>
        <dbReference type="SAM" id="MobiDB-lite"/>
    </source>
</evidence>
<dbReference type="EMBL" id="CAKOAT010189600">
    <property type="protein sequence ID" value="CAH8354230.1"/>
    <property type="molecule type" value="Genomic_DNA"/>
</dbReference>
<dbReference type="AlphaFoldDB" id="A0ABC8K5V0"/>
<feature type="compositionally biased region" description="Low complexity" evidence="1">
    <location>
        <begin position="49"/>
        <end position="60"/>
    </location>
</feature>
<gene>
    <name evidence="2" type="ORF">ERUC_LOCUS19985</name>
</gene>
<feature type="region of interest" description="Disordered" evidence="1">
    <location>
        <begin position="32"/>
        <end position="90"/>
    </location>
</feature>
<protein>
    <submittedName>
        <fullName evidence="2">Uncharacterized protein</fullName>
    </submittedName>
</protein>
<dbReference type="Proteomes" id="UP001642260">
    <property type="component" value="Unassembled WGS sequence"/>
</dbReference>
<evidence type="ECO:0000313" key="3">
    <source>
        <dbReference type="Proteomes" id="UP001642260"/>
    </source>
</evidence>
<evidence type="ECO:0000313" key="2">
    <source>
        <dbReference type="EMBL" id="CAH8354230.1"/>
    </source>
</evidence>
<proteinExistence type="predicted"/>